<proteinExistence type="predicted"/>
<comment type="caution">
    <text evidence="2">The sequence shown here is derived from an EMBL/GenBank/DDBJ whole genome shotgun (WGS) entry which is preliminary data.</text>
</comment>
<dbReference type="Proteomes" id="UP000318681">
    <property type="component" value="Unassembled WGS sequence"/>
</dbReference>
<evidence type="ECO:0000313" key="2">
    <source>
        <dbReference type="EMBL" id="TVV70819.1"/>
    </source>
</evidence>
<dbReference type="AlphaFoldDB" id="A0A558QUM8"/>
<keyword evidence="1" id="KW-0812">Transmembrane</keyword>
<evidence type="ECO:0000313" key="3">
    <source>
        <dbReference type="Proteomes" id="UP000318681"/>
    </source>
</evidence>
<organism evidence="2 3">
    <name type="scientific">Alterirhizorhabdus solaris</name>
    <dbReference type="NCBI Taxonomy" id="2529389"/>
    <lineage>
        <taxon>Bacteria</taxon>
        <taxon>Pseudomonadati</taxon>
        <taxon>Pseudomonadota</taxon>
        <taxon>Alphaproteobacteria</taxon>
        <taxon>Sphingomonadales</taxon>
        <taxon>Rhizorhabdaceae</taxon>
        <taxon>Alterirhizorhabdus</taxon>
    </lineage>
</organism>
<keyword evidence="1" id="KW-1133">Transmembrane helix</keyword>
<name>A0A558QUM8_9SPHN</name>
<sequence>MQGFLWIAAATSAGIAGGAALADRRRMRRVDRDRVGWVPWGGILLTALFVSAISVALAIKG</sequence>
<accession>A0A558QUM8</accession>
<evidence type="ECO:0000256" key="1">
    <source>
        <dbReference type="SAM" id="Phobius"/>
    </source>
</evidence>
<gene>
    <name evidence="2" type="ORF">FOY91_18200</name>
</gene>
<protein>
    <submittedName>
        <fullName evidence="2">Uncharacterized protein</fullName>
    </submittedName>
</protein>
<keyword evidence="1" id="KW-0472">Membrane</keyword>
<reference evidence="2 3" key="1">
    <citation type="submission" date="2019-07" db="EMBL/GenBank/DDBJ databases">
        <title>Sphingomonas solaris sp. nov., isolated from a solar panel from Boston, Massachusetts.</title>
        <authorList>
            <person name="Tanner K."/>
            <person name="Pascual J."/>
            <person name="Mancuso C."/>
            <person name="Pereto J."/>
            <person name="Khalil A."/>
            <person name="Vilanova C."/>
        </authorList>
    </citation>
    <scope>NUCLEOTIDE SEQUENCE [LARGE SCALE GENOMIC DNA]</scope>
    <source>
        <strain evidence="2 3">R4DWN</strain>
    </source>
</reference>
<keyword evidence="3" id="KW-1185">Reference proteome</keyword>
<dbReference type="EMBL" id="VNIM01000107">
    <property type="protein sequence ID" value="TVV70819.1"/>
    <property type="molecule type" value="Genomic_DNA"/>
</dbReference>
<feature type="transmembrane region" description="Helical" evidence="1">
    <location>
        <begin position="38"/>
        <end position="59"/>
    </location>
</feature>